<feature type="compositionally biased region" description="Polar residues" evidence="2">
    <location>
        <begin position="520"/>
        <end position="534"/>
    </location>
</feature>
<keyword evidence="5" id="KW-1185">Reference proteome</keyword>
<feature type="region of interest" description="Disordered" evidence="2">
    <location>
        <begin position="14"/>
        <end position="46"/>
    </location>
</feature>
<organism evidence="4 5">
    <name type="scientific">Allacma fusca</name>
    <dbReference type="NCBI Taxonomy" id="39272"/>
    <lineage>
        <taxon>Eukaryota</taxon>
        <taxon>Metazoa</taxon>
        <taxon>Ecdysozoa</taxon>
        <taxon>Arthropoda</taxon>
        <taxon>Hexapoda</taxon>
        <taxon>Collembola</taxon>
        <taxon>Symphypleona</taxon>
        <taxon>Sminthuridae</taxon>
        <taxon>Allacma</taxon>
    </lineage>
</organism>
<dbReference type="GO" id="GO:0043169">
    <property type="term" value="F:cation binding"/>
    <property type="evidence" value="ECO:0007669"/>
    <property type="project" value="InterPro"/>
</dbReference>
<comment type="caution">
    <text evidence="4">The sequence shown here is derived from an EMBL/GenBank/DDBJ whole genome shotgun (WGS) entry which is preliminary data.</text>
</comment>
<evidence type="ECO:0000313" key="5">
    <source>
        <dbReference type="Proteomes" id="UP000708208"/>
    </source>
</evidence>
<keyword evidence="1" id="KW-0904">Protein phosphatase</keyword>
<dbReference type="GO" id="GO:0005739">
    <property type="term" value="C:mitochondrion"/>
    <property type="evidence" value="ECO:0007669"/>
    <property type="project" value="TreeGrafter"/>
</dbReference>
<dbReference type="PANTHER" id="PTHR13832:SF354">
    <property type="entry name" value="GM14138P"/>
    <property type="match status" value="1"/>
</dbReference>
<reference evidence="4" key="1">
    <citation type="submission" date="2021-06" db="EMBL/GenBank/DDBJ databases">
        <authorList>
            <person name="Hodson N. C."/>
            <person name="Mongue J. A."/>
            <person name="Jaron S. K."/>
        </authorList>
    </citation>
    <scope>NUCLEOTIDE SEQUENCE</scope>
</reference>
<feature type="domain" description="PPM-type phosphatase" evidence="3">
    <location>
        <begin position="130"/>
        <end position="487"/>
    </location>
</feature>
<gene>
    <name evidence="4" type="ORF">AFUS01_LOCUS9806</name>
</gene>
<accession>A0A8J2K5M2</accession>
<feature type="region of interest" description="Disordered" evidence="2">
    <location>
        <begin position="503"/>
        <end position="557"/>
    </location>
</feature>
<keyword evidence="1" id="KW-0378">Hydrolase</keyword>
<dbReference type="Pfam" id="PF00481">
    <property type="entry name" value="PP2C"/>
    <property type="match status" value="2"/>
</dbReference>
<feature type="compositionally biased region" description="Low complexity" evidence="2">
    <location>
        <begin position="31"/>
        <end position="46"/>
    </location>
</feature>
<dbReference type="PROSITE" id="PS51746">
    <property type="entry name" value="PPM_2"/>
    <property type="match status" value="1"/>
</dbReference>
<sequence length="579" mass="63571">MINRFKSALLNAVTGNPGEDRVVNGTHNGASSSGSGTKSSSGDSSVSTRSVRYEYSRPHFLNLLSQDEIQVSADHGVRPIIVPRDLSTLPWSVGYAETINSGKSKRNEDQARLHSGVLEFQVSFNASEASNEVLSVQSYKIPYKYFALFDGHAGPGAAVAAATQLHNILHDKLMSIAHHLTESGPFCETTTTAKSKGRGTLWYPNTDVTADDLIVGALESAFFEMDALIDYENKHFDGVDGGCTAVVCLFLLNKVYIANAGDSRAILCRRNSEALALSNDFTPETERTRIRKLAAQNPELLGGEFTSNEYLRRPVKRDIGSKILYRAAHMTGWTYKTAEQEDLKFPVVFGQGKRSRVLATIGVTRGFGDHELSAHSTSARIKPFLSSQPEVKVINIEEMIINEDDVVVMGTDGLWDVTPNDTVASIVFSTVDQFPAGDPIRFKYRYASAAQDLVMHARGKFTEKRNWRMNDGSAATIDDISVFVIPLWAYKMEIKENNPIRISGPEMRSKQLPDNALTHLPNNVSNGETGTVASLPNGLDHEMNPVEPLSDKQNNNATNQDLSIQHEQGVVLVEDGPNH</sequence>
<proteinExistence type="inferred from homology"/>
<dbReference type="EMBL" id="CAJVCH010071438">
    <property type="protein sequence ID" value="CAG7720534.1"/>
    <property type="molecule type" value="Genomic_DNA"/>
</dbReference>
<dbReference type="SMART" id="SM00332">
    <property type="entry name" value="PP2Cc"/>
    <property type="match status" value="1"/>
</dbReference>
<evidence type="ECO:0000256" key="2">
    <source>
        <dbReference type="SAM" id="MobiDB-lite"/>
    </source>
</evidence>
<dbReference type="AlphaFoldDB" id="A0A8J2K5M2"/>
<evidence type="ECO:0000313" key="4">
    <source>
        <dbReference type="EMBL" id="CAG7720534.1"/>
    </source>
</evidence>
<name>A0A8J2K5M2_9HEXA</name>
<dbReference type="CDD" id="cd00143">
    <property type="entry name" value="PP2Cc"/>
    <property type="match status" value="1"/>
</dbReference>
<dbReference type="InterPro" id="IPR001932">
    <property type="entry name" value="PPM-type_phosphatase-like_dom"/>
</dbReference>
<dbReference type="PROSITE" id="PS01032">
    <property type="entry name" value="PPM_1"/>
    <property type="match status" value="1"/>
</dbReference>
<comment type="similarity">
    <text evidence="1">Belongs to the PP2C family.</text>
</comment>
<evidence type="ECO:0000259" key="3">
    <source>
        <dbReference type="PROSITE" id="PS51746"/>
    </source>
</evidence>
<protein>
    <recommendedName>
        <fullName evidence="3">PPM-type phosphatase domain-containing protein</fullName>
    </recommendedName>
</protein>
<dbReference type="Proteomes" id="UP000708208">
    <property type="component" value="Unassembled WGS sequence"/>
</dbReference>
<dbReference type="PANTHER" id="PTHR13832">
    <property type="entry name" value="PROTEIN PHOSPHATASE 2C"/>
    <property type="match status" value="1"/>
</dbReference>
<dbReference type="GO" id="GO:0004741">
    <property type="term" value="F:[pyruvate dehydrogenase (acetyl-transferring)]-phosphatase activity"/>
    <property type="evidence" value="ECO:0007669"/>
    <property type="project" value="TreeGrafter"/>
</dbReference>
<dbReference type="InterPro" id="IPR000222">
    <property type="entry name" value="PP2C_BS"/>
</dbReference>
<evidence type="ECO:0000256" key="1">
    <source>
        <dbReference type="RuleBase" id="RU003465"/>
    </source>
</evidence>
<dbReference type="OrthoDB" id="10264738at2759"/>
<dbReference type="InterPro" id="IPR015655">
    <property type="entry name" value="PP2C"/>
</dbReference>